<name>A0ABN8IAX1_9NEOP</name>
<dbReference type="Proteomes" id="UP000837857">
    <property type="component" value="Chromosome 2"/>
</dbReference>
<feature type="non-terminal residue" evidence="1">
    <location>
        <position position="284"/>
    </location>
</feature>
<evidence type="ECO:0000313" key="1">
    <source>
        <dbReference type="EMBL" id="CAH2049968.1"/>
    </source>
</evidence>
<proteinExistence type="predicted"/>
<protein>
    <submittedName>
        <fullName evidence="1">Uncharacterized protein</fullName>
    </submittedName>
</protein>
<sequence>MKKLSTQNPMMENLAASPSRVHWILVKEDTEVAEDTAMAARVEAMVGALDTVVPLVTVRVEVLEVVEALASVEVKEALAALEVDPDLEDSEELEMDLEVAAHWVDTLEAGDPAEIMVEALAAAVEALGELEVVSEEELDLVGGVDLEAELDLVVAPAQGRVTEDSVALGEVQEEKAQALDLVVALDSEEVVESEVVADSEEALVRVQAMEVQVVLVVHLEAALKEDSEEAEALDLVVVLDSEEVVDLEAVMDLEEAMVRVQATEVQAVPPEDSEEVLDLVAVEA</sequence>
<evidence type="ECO:0000313" key="2">
    <source>
        <dbReference type="Proteomes" id="UP000837857"/>
    </source>
</evidence>
<organism evidence="1 2">
    <name type="scientific">Iphiclides podalirius</name>
    <name type="common">scarce swallowtail</name>
    <dbReference type="NCBI Taxonomy" id="110791"/>
    <lineage>
        <taxon>Eukaryota</taxon>
        <taxon>Metazoa</taxon>
        <taxon>Ecdysozoa</taxon>
        <taxon>Arthropoda</taxon>
        <taxon>Hexapoda</taxon>
        <taxon>Insecta</taxon>
        <taxon>Pterygota</taxon>
        <taxon>Neoptera</taxon>
        <taxon>Endopterygota</taxon>
        <taxon>Lepidoptera</taxon>
        <taxon>Glossata</taxon>
        <taxon>Ditrysia</taxon>
        <taxon>Papilionoidea</taxon>
        <taxon>Papilionidae</taxon>
        <taxon>Papilioninae</taxon>
        <taxon>Iphiclides</taxon>
    </lineage>
</organism>
<accession>A0ABN8IAX1</accession>
<reference evidence="1" key="1">
    <citation type="submission" date="2022-03" db="EMBL/GenBank/DDBJ databases">
        <authorList>
            <person name="Martin H S."/>
        </authorList>
    </citation>
    <scope>NUCLEOTIDE SEQUENCE</scope>
</reference>
<keyword evidence="2" id="KW-1185">Reference proteome</keyword>
<dbReference type="EMBL" id="OW152814">
    <property type="protein sequence ID" value="CAH2049968.1"/>
    <property type="molecule type" value="Genomic_DNA"/>
</dbReference>
<gene>
    <name evidence="1" type="ORF">IPOD504_LOCUS7134</name>
</gene>